<evidence type="ECO:0000256" key="4">
    <source>
        <dbReference type="ARBA" id="ARBA00022630"/>
    </source>
</evidence>
<evidence type="ECO:0000256" key="7">
    <source>
        <dbReference type="ARBA" id="ARBA00022695"/>
    </source>
</evidence>
<comment type="similarity">
    <text evidence="15">Belongs to the ribF family.</text>
</comment>
<evidence type="ECO:0000256" key="3">
    <source>
        <dbReference type="ARBA" id="ARBA00005201"/>
    </source>
</evidence>
<keyword evidence="8 15" id="KW-0547">Nucleotide-binding</keyword>
<evidence type="ECO:0000256" key="1">
    <source>
        <dbReference type="ARBA" id="ARBA00002121"/>
    </source>
</evidence>
<comment type="pathway">
    <text evidence="2 15">Cofactor biosynthesis; FAD biosynthesis; FAD from FMN: step 1/1.</text>
</comment>
<evidence type="ECO:0000256" key="12">
    <source>
        <dbReference type="ARBA" id="ARBA00023268"/>
    </source>
</evidence>
<dbReference type="InterPro" id="IPR015865">
    <property type="entry name" value="Riboflavin_kinase_bac/euk"/>
</dbReference>
<evidence type="ECO:0000256" key="14">
    <source>
        <dbReference type="ARBA" id="ARBA00049494"/>
    </source>
</evidence>
<dbReference type="NCBIfam" id="TIGR00083">
    <property type="entry name" value="ribF"/>
    <property type="match status" value="1"/>
</dbReference>
<dbReference type="InterPro" id="IPR002606">
    <property type="entry name" value="Riboflavin_kinase_bac"/>
</dbReference>
<evidence type="ECO:0000256" key="8">
    <source>
        <dbReference type="ARBA" id="ARBA00022741"/>
    </source>
</evidence>
<dbReference type="EC" id="2.7.7.2" evidence="15"/>
<dbReference type="EMBL" id="JAFREP010000001">
    <property type="protein sequence ID" value="MBO1316935.1"/>
    <property type="molecule type" value="Genomic_DNA"/>
</dbReference>
<dbReference type="InterPro" id="IPR023468">
    <property type="entry name" value="Riboflavin_kinase"/>
</dbReference>
<dbReference type="EC" id="2.7.1.26" evidence="15"/>
<comment type="caution">
    <text evidence="17">The sequence shown here is derived from an EMBL/GenBank/DDBJ whole genome shotgun (WGS) entry which is preliminary data.</text>
</comment>
<keyword evidence="6 15" id="KW-0808">Transferase</keyword>
<dbReference type="GO" id="GO:0006747">
    <property type="term" value="P:FAD biosynthetic process"/>
    <property type="evidence" value="ECO:0007669"/>
    <property type="project" value="UniProtKB-UniRule"/>
</dbReference>
<evidence type="ECO:0000259" key="16">
    <source>
        <dbReference type="SMART" id="SM00904"/>
    </source>
</evidence>
<keyword evidence="18" id="KW-1185">Reference proteome</keyword>
<keyword evidence="5 15" id="KW-0288">FMN</keyword>
<evidence type="ECO:0000256" key="9">
    <source>
        <dbReference type="ARBA" id="ARBA00022777"/>
    </source>
</evidence>
<dbReference type="FunFam" id="3.40.50.620:FF:000021">
    <property type="entry name" value="Riboflavin biosynthesis protein"/>
    <property type="match status" value="1"/>
</dbReference>
<dbReference type="SMART" id="SM00904">
    <property type="entry name" value="Flavokinase"/>
    <property type="match status" value="1"/>
</dbReference>
<reference evidence="17" key="1">
    <citation type="submission" date="2021-03" db="EMBL/GenBank/DDBJ databases">
        <authorList>
            <person name="Wang G."/>
        </authorList>
    </citation>
    <scope>NUCLEOTIDE SEQUENCE</scope>
    <source>
        <strain evidence="17">KCTC 12899</strain>
    </source>
</reference>
<keyword evidence="9 15" id="KW-0418">Kinase</keyword>
<evidence type="ECO:0000313" key="18">
    <source>
        <dbReference type="Proteomes" id="UP000664417"/>
    </source>
</evidence>
<dbReference type="InterPro" id="IPR004821">
    <property type="entry name" value="Cyt_trans-like"/>
</dbReference>
<comment type="catalytic activity">
    <reaction evidence="13 15">
        <text>riboflavin + ATP = FMN + ADP + H(+)</text>
        <dbReference type="Rhea" id="RHEA:14357"/>
        <dbReference type="ChEBI" id="CHEBI:15378"/>
        <dbReference type="ChEBI" id="CHEBI:30616"/>
        <dbReference type="ChEBI" id="CHEBI:57986"/>
        <dbReference type="ChEBI" id="CHEBI:58210"/>
        <dbReference type="ChEBI" id="CHEBI:456216"/>
        <dbReference type="EC" id="2.7.1.26"/>
    </reaction>
</comment>
<dbReference type="SUPFAM" id="SSF82114">
    <property type="entry name" value="Riboflavin kinase-like"/>
    <property type="match status" value="1"/>
</dbReference>
<dbReference type="Gene3D" id="3.40.50.620">
    <property type="entry name" value="HUPs"/>
    <property type="match status" value="1"/>
</dbReference>
<dbReference type="Proteomes" id="UP000664417">
    <property type="component" value="Unassembled WGS sequence"/>
</dbReference>
<dbReference type="GO" id="GO:0009398">
    <property type="term" value="P:FMN biosynthetic process"/>
    <property type="evidence" value="ECO:0007669"/>
    <property type="project" value="UniProtKB-UniRule"/>
</dbReference>
<accession>A0A8J7Q0D7</accession>
<dbReference type="InterPro" id="IPR014729">
    <property type="entry name" value="Rossmann-like_a/b/a_fold"/>
</dbReference>
<dbReference type="UniPathway" id="UPA00276">
    <property type="reaction ID" value="UER00406"/>
</dbReference>
<dbReference type="GO" id="GO:0009231">
    <property type="term" value="P:riboflavin biosynthetic process"/>
    <property type="evidence" value="ECO:0007669"/>
    <property type="project" value="InterPro"/>
</dbReference>
<dbReference type="GO" id="GO:0005524">
    <property type="term" value="F:ATP binding"/>
    <property type="evidence" value="ECO:0007669"/>
    <property type="project" value="UniProtKB-UniRule"/>
</dbReference>
<evidence type="ECO:0000256" key="11">
    <source>
        <dbReference type="ARBA" id="ARBA00022840"/>
    </source>
</evidence>
<dbReference type="AlphaFoldDB" id="A0A8J7Q0D7"/>
<dbReference type="RefSeq" id="WP_207856171.1">
    <property type="nucleotide sequence ID" value="NZ_JAFREP010000001.1"/>
</dbReference>
<dbReference type="InterPro" id="IPR023465">
    <property type="entry name" value="Riboflavin_kinase_dom_sf"/>
</dbReference>
<evidence type="ECO:0000313" key="17">
    <source>
        <dbReference type="EMBL" id="MBO1316935.1"/>
    </source>
</evidence>
<dbReference type="PANTHER" id="PTHR22749">
    <property type="entry name" value="RIBOFLAVIN KINASE/FMN ADENYLYLTRANSFERASE"/>
    <property type="match status" value="1"/>
</dbReference>
<dbReference type="UniPathway" id="UPA00277">
    <property type="reaction ID" value="UER00407"/>
</dbReference>
<evidence type="ECO:0000256" key="10">
    <source>
        <dbReference type="ARBA" id="ARBA00022827"/>
    </source>
</evidence>
<dbReference type="Pfam" id="PF01687">
    <property type="entry name" value="Flavokinase"/>
    <property type="match status" value="1"/>
</dbReference>
<feature type="domain" description="Riboflavin kinase" evidence="16">
    <location>
        <begin position="179"/>
        <end position="302"/>
    </location>
</feature>
<dbReference type="GO" id="GO:0003919">
    <property type="term" value="F:FMN adenylyltransferase activity"/>
    <property type="evidence" value="ECO:0007669"/>
    <property type="project" value="UniProtKB-UniRule"/>
</dbReference>
<comment type="catalytic activity">
    <reaction evidence="14 15">
        <text>FMN + ATP + H(+) = FAD + diphosphate</text>
        <dbReference type="Rhea" id="RHEA:17237"/>
        <dbReference type="ChEBI" id="CHEBI:15378"/>
        <dbReference type="ChEBI" id="CHEBI:30616"/>
        <dbReference type="ChEBI" id="CHEBI:33019"/>
        <dbReference type="ChEBI" id="CHEBI:57692"/>
        <dbReference type="ChEBI" id="CHEBI:58210"/>
        <dbReference type="EC" id="2.7.7.2"/>
    </reaction>
</comment>
<dbReference type="InterPro" id="IPR015864">
    <property type="entry name" value="FAD_synthase"/>
</dbReference>
<sequence>MKRISDNQKLAEPVVLMIGNFDGVHRGHQAMIQRARQKACELGAASAILSFQPHPLKVLAPDKAPKLLQTPLQKEALLKHYGLDYYVVKTFDRDFAKLSPRAFVANLCEHIHIRGLIVGFNFHFGFKREGDIHTLARLAPEFGFAFEHIEAQRCEAAPISSSRIRACIADGRIEEASALLGRPYFLQGQVVKGRRLGRTIDAPTANLVVYNELLPRFGVYASWARVRHAWYRAITNVGTNPTVGATGTRVETHLFDFSGDIYGEELVLCLGRFMRDERRFDNMKMLSEQIHKDFRTRLTYLDQEPPVFAIV</sequence>
<protein>
    <recommendedName>
        <fullName evidence="15">Riboflavin biosynthesis protein</fullName>
    </recommendedName>
    <domain>
        <recommendedName>
            <fullName evidence="15">Riboflavin kinase</fullName>
            <ecNumber evidence="15">2.7.1.26</ecNumber>
        </recommendedName>
        <alternativeName>
            <fullName evidence="15">Flavokinase</fullName>
        </alternativeName>
    </domain>
    <domain>
        <recommendedName>
            <fullName evidence="15">FMN adenylyltransferase</fullName>
            <ecNumber evidence="15">2.7.7.2</ecNumber>
        </recommendedName>
        <alternativeName>
            <fullName evidence="15">FAD pyrophosphorylase</fullName>
        </alternativeName>
        <alternativeName>
            <fullName evidence="15">FAD synthase</fullName>
        </alternativeName>
    </domain>
</protein>
<dbReference type="Pfam" id="PF06574">
    <property type="entry name" value="FAD_syn"/>
    <property type="match status" value="1"/>
</dbReference>
<dbReference type="CDD" id="cd02064">
    <property type="entry name" value="FAD_synthetase_N"/>
    <property type="match status" value="1"/>
</dbReference>
<keyword evidence="12" id="KW-0511">Multifunctional enzyme</keyword>
<evidence type="ECO:0000256" key="5">
    <source>
        <dbReference type="ARBA" id="ARBA00022643"/>
    </source>
</evidence>
<evidence type="ECO:0000256" key="13">
    <source>
        <dbReference type="ARBA" id="ARBA00047880"/>
    </source>
</evidence>
<dbReference type="PANTHER" id="PTHR22749:SF6">
    <property type="entry name" value="RIBOFLAVIN KINASE"/>
    <property type="match status" value="1"/>
</dbReference>
<gene>
    <name evidence="17" type="ORF">J3U88_00585</name>
</gene>
<organism evidence="17 18">
    <name type="scientific">Acanthopleuribacter pedis</name>
    <dbReference type="NCBI Taxonomy" id="442870"/>
    <lineage>
        <taxon>Bacteria</taxon>
        <taxon>Pseudomonadati</taxon>
        <taxon>Acidobacteriota</taxon>
        <taxon>Holophagae</taxon>
        <taxon>Acanthopleuribacterales</taxon>
        <taxon>Acanthopleuribacteraceae</taxon>
        <taxon>Acanthopleuribacter</taxon>
    </lineage>
</organism>
<evidence type="ECO:0000256" key="2">
    <source>
        <dbReference type="ARBA" id="ARBA00004726"/>
    </source>
</evidence>
<evidence type="ECO:0000256" key="15">
    <source>
        <dbReference type="PIRNR" id="PIRNR004491"/>
    </source>
</evidence>
<comment type="pathway">
    <text evidence="3 15">Cofactor biosynthesis; FMN biosynthesis; FMN from riboflavin (ATP route): step 1/1.</text>
</comment>
<name>A0A8J7Q0D7_9BACT</name>
<comment type="function">
    <text evidence="1">Catalyzes the phosphorylation of riboflavin to FMN followed by the adenylation of FMN to FAD.</text>
</comment>
<keyword evidence="4 15" id="KW-0285">Flavoprotein</keyword>
<keyword evidence="7 15" id="KW-0548">Nucleotidyltransferase</keyword>
<proteinExistence type="inferred from homology"/>
<keyword evidence="11 15" id="KW-0067">ATP-binding</keyword>
<dbReference type="NCBIfam" id="NF004162">
    <property type="entry name" value="PRK05627.1-5"/>
    <property type="match status" value="1"/>
</dbReference>
<evidence type="ECO:0000256" key="6">
    <source>
        <dbReference type="ARBA" id="ARBA00022679"/>
    </source>
</evidence>
<dbReference type="SUPFAM" id="SSF52374">
    <property type="entry name" value="Nucleotidylyl transferase"/>
    <property type="match status" value="1"/>
</dbReference>
<dbReference type="NCBIfam" id="TIGR00125">
    <property type="entry name" value="cyt_tran_rel"/>
    <property type="match status" value="1"/>
</dbReference>
<dbReference type="PIRSF" id="PIRSF004491">
    <property type="entry name" value="FAD_Synth"/>
    <property type="match status" value="1"/>
</dbReference>
<dbReference type="Gene3D" id="2.40.30.30">
    <property type="entry name" value="Riboflavin kinase-like"/>
    <property type="match status" value="1"/>
</dbReference>
<keyword evidence="10 15" id="KW-0274">FAD</keyword>
<dbReference type="GO" id="GO:0008531">
    <property type="term" value="F:riboflavin kinase activity"/>
    <property type="evidence" value="ECO:0007669"/>
    <property type="project" value="UniProtKB-UniRule"/>
</dbReference>